<organism evidence="2 3">
    <name type="scientific">Lysinibacillus capsici</name>
    <dbReference type="NCBI Taxonomy" id="2115968"/>
    <lineage>
        <taxon>Bacteria</taxon>
        <taxon>Bacillati</taxon>
        <taxon>Bacillota</taxon>
        <taxon>Bacilli</taxon>
        <taxon>Bacillales</taxon>
        <taxon>Bacillaceae</taxon>
        <taxon>Lysinibacillus</taxon>
    </lineage>
</organism>
<dbReference type="RefSeq" id="WP_112118553.1">
    <property type="nucleotide sequence ID" value="NZ_UAQE01000004.1"/>
</dbReference>
<evidence type="ECO:0000256" key="1">
    <source>
        <dbReference type="SAM" id="Phobius"/>
    </source>
</evidence>
<dbReference type="AlphaFoldDB" id="A0A2X1ADF4"/>
<evidence type="ECO:0000313" key="2">
    <source>
        <dbReference type="EMBL" id="SPU38712.1"/>
    </source>
</evidence>
<dbReference type="EMBL" id="UAQE01000004">
    <property type="protein sequence ID" value="SPU38712.1"/>
    <property type="molecule type" value="Genomic_DNA"/>
</dbReference>
<reference evidence="2 3" key="1">
    <citation type="submission" date="2018-06" db="EMBL/GenBank/DDBJ databases">
        <authorList>
            <consortium name="Pathogen Informatics"/>
            <person name="Doyle S."/>
        </authorList>
    </citation>
    <scope>NUCLEOTIDE SEQUENCE [LARGE SCALE GENOMIC DNA]</scope>
    <source>
        <strain evidence="2 3">NCTC7582</strain>
    </source>
</reference>
<accession>A0A2X1ADF4</accession>
<sequence>MSKMDARVVRDLSESKKRVMTNVVQHLQQRHEKKSAKRWPYGALAMILSVCIGLFIYQQYNEQQQQASTIPPVLDERILELYLQLDSFMNGKNRLYKASFDNFLYLESTFAYAQSKKLVPTQEQVDKALEQFMQEWSYEDDTRPTYDKLLQMLQVTNEGFIENFGKPIAYKMATFDLLWEASQADYKDVSSPIRTWLVEQEAMNYLEQHYHKDIASLREKYKIPEKDSQMKLIRSGTVLAIKEHEFLVVSGVLASEVGQKSVDELVQKHSNGTWFPLVDVPQTLSVGDRVEVQYRQSIGNDDAQPFIDYKDIVEMKIVKESP</sequence>
<keyword evidence="1" id="KW-0812">Transmembrane</keyword>
<dbReference type="Proteomes" id="UP000251431">
    <property type="component" value="Unassembled WGS sequence"/>
</dbReference>
<dbReference type="Pfam" id="PF11518">
    <property type="entry name" value="DUF3221"/>
    <property type="match status" value="1"/>
</dbReference>
<keyword evidence="1" id="KW-1133">Transmembrane helix</keyword>
<protein>
    <submittedName>
        <fullName evidence="2">Uncharacterized protein</fullName>
    </submittedName>
</protein>
<dbReference type="InterPro" id="IPR021598">
    <property type="entry name" value="DUF3221"/>
</dbReference>
<feature type="transmembrane region" description="Helical" evidence="1">
    <location>
        <begin position="39"/>
        <end position="57"/>
    </location>
</feature>
<proteinExistence type="predicted"/>
<name>A0A2X1ADF4_9BACI</name>
<gene>
    <name evidence="2" type="ORF">NCTC7582_04677</name>
</gene>
<evidence type="ECO:0000313" key="3">
    <source>
        <dbReference type="Proteomes" id="UP000251431"/>
    </source>
</evidence>
<keyword evidence="1" id="KW-0472">Membrane</keyword>